<dbReference type="EMBL" id="HACG01014989">
    <property type="protein sequence ID" value="CEK61854.1"/>
    <property type="molecule type" value="Transcribed_RNA"/>
</dbReference>
<protein>
    <submittedName>
        <fullName evidence="1">Uncharacterized protein</fullName>
    </submittedName>
</protein>
<reference evidence="1" key="1">
    <citation type="submission" date="2014-12" db="EMBL/GenBank/DDBJ databases">
        <title>Insight into the proteome of Arion vulgaris.</title>
        <authorList>
            <person name="Aradska J."/>
            <person name="Bulat T."/>
            <person name="Smidak R."/>
            <person name="Sarate P."/>
            <person name="Gangsoo J."/>
            <person name="Sialana F."/>
            <person name="Bilban M."/>
            <person name="Lubec G."/>
        </authorList>
    </citation>
    <scope>NUCLEOTIDE SEQUENCE</scope>
    <source>
        <tissue evidence="1">Skin</tissue>
    </source>
</reference>
<feature type="non-terminal residue" evidence="1">
    <location>
        <position position="1"/>
    </location>
</feature>
<evidence type="ECO:0000313" key="1">
    <source>
        <dbReference type="EMBL" id="CEK61854.1"/>
    </source>
</evidence>
<name>A0A0B6YZV4_9EUPU</name>
<gene>
    <name evidence="1" type="primary">ORF43486</name>
</gene>
<accession>A0A0B6YZV4</accession>
<sequence>FILKAVQSLQSVQGRNTVDAVTLEYQEVRQQTGWLRKVLQESSQMYQLPITKRKG</sequence>
<organism evidence="1">
    <name type="scientific">Arion vulgaris</name>
    <dbReference type="NCBI Taxonomy" id="1028688"/>
    <lineage>
        <taxon>Eukaryota</taxon>
        <taxon>Metazoa</taxon>
        <taxon>Spiralia</taxon>
        <taxon>Lophotrochozoa</taxon>
        <taxon>Mollusca</taxon>
        <taxon>Gastropoda</taxon>
        <taxon>Heterobranchia</taxon>
        <taxon>Euthyneura</taxon>
        <taxon>Panpulmonata</taxon>
        <taxon>Eupulmonata</taxon>
        <taxon>Stylommatophora</taxon>
        <taxon>Helicina</taxon>
        <taxon>Arionoidea</taxon>
        <taxon>Arionidae</taxon>
        <taxon>Arion</taxon>
    </lineage>
</organism>
<dbReference type="AlphaFoldDB" id="A0A0B6YZV4"/>
<proteinExistence type="predicted"/>